<name>A0A1B6HYA5_9HEMI</name>
<feature type="compositionally biased region" description="Polar residues" evidence="1">
    <location>
        <begin position="465"/>
        <end position="476"/>
    </location>
</feature>
<dbReference type="AlphaFoldDB" id="A0A1B6HYA5"/>
<accession>A0A1B6HYA5</accession>
<feature type="compositionally biased region" description="Low complexity" evidence="1">
    <location>
        <begin position="498"/>
        <end position="511"/>
    </location>
</feature>
<evidence type="ECO:0000313" key="2">
    <source>
        <dbReference type="EMBL" id="JAS79659.1"/>
    </source>
</evidence>
<feature type="region of interest" description="Disordered" evidence="1">
    <location>
        <begin position="32"/>
        <end position="76"/>
    </location>
</feature>
<protein>
    <submittedName>
        <fullName evidence="2">Uncharacterized protein</fullName>
    </submittedName>
</protein>
<feature type="compositionally biased region" description="Low complexity" evidence="1">
    <location>
        <begin position="662"/>
        <end position="674"/>
    </location>
</feature>
<feature type="region of interest" description="Disordered" evidence="1">
    <location>
        <begin position="407"/>
        <end position="432"/>
    </location>
</feature>
<organism evidence="2">
    <name type="scientific">Homalodisca liturata</name>
    <dbReference type="NCBI Taxonomy" id="320908"/>
    <lineage>
        <taxon>Eukaryota</taxon>
        <taxon>Metazoa</taxon>
        <taxon>Ecdysozoa</taxon>
        <taxon>Arthropoda</taxon>
        <taxon>Hexapoda</taxon>
        <taxon>Insecta</taxon>
        <taxon>Pterygota</taxon>
        <taxon>Neoptera</taxon>
        <taxon>Paraneoptera</taxon>
        <taxon>Hemiptera</taxon>
        <taxon>Auchenorrhyncha</taxon>
        <taxon>Membracoidea</taxon>
        <taxon>Cicadellidae</taxon>
        <taxon>Cicadellinae</taxon>
        <taxon>Proconiini</taxon>
        <taxon>Homalodisca</taxon>
    </lineage>
</organism>
<evidence type="ECO:0000256" key="1">
    <source>
        <dbReference type="SAM" id="MobiDB-lite"/>
    </source>
</evidence>
<feature type="region of interest" description="Disordered" evidence="1">
    <location>
        <begin position="654"/>
        <end position="688"/>
    </location>
</feature>
<gene>
    <name evidence="2" type="ORF">g.7890</name>
</gene>
<feature type="compositionally biased region" description="Polar residues" evidence="1">
    <location>
        <begin position="43"/>
        <end position="70"/>
    </location>
</feature>
<dbReference type="EMBL" id="GECU01028047">
    <property type="protein sequence ID" value="JAS79659.1"/>
    <property type="molecule type" value="Transcribed_RNA"/>
</dbReference>
<sequence>IVTDGSEINACRSSKRTPLKSSMQCVVTPKKASQCARSIGSDLDTNTVTDSSEMNPCSKKTPSKSNSTFADTPKKSSRSTRSIFSALDAKAVTDSLETNSCNKKTPSKSDVNFIGTPKKSVRCTRSISTDMDINSAENSSCVNKTLSNCPNSVSISNYVTRSVSMISELESSQKETPLKSILKYINSPCRTNICSRRTSDSETNPTPDGSETNTYRESTPSKFRIKFMCTPEISSCITRTISFDLEVKNEGVELENSSTNTLTPSKLIAQSKESPIVSGRMTRSSLNEATTSAQTPKKTNVQLEQISRKISCDIDAKITADESEIRVSKETSNKLDIKQLGSSKRIIPTTRRMSCNTEIDNSVGINLLHRRTPPKMNNLRKGLTSLLNRRTRSLSCDIPGNINNVTKPVFLKPTPPKGSLKSKNSPRDQYDRKYYGTKSDSTVFSDICVQDSINVSNELLPASPEFTSPITRSRSGSVKMKTKTEDNASIDSTLVSISNSDSTSKSPESSSQINICLNHNTDESVHSEGTDKCSQNSAIDTLNTSPFIKCESEKSLSQRTNSSYDETTLSSCENNKESLDFTLVNDCNNETVKNSSSQKPLFSVENTPQSVEMASKNRMLHLYKLSNCGGENVDNINNVVLPDNEPPTLVPHWEHVSESEETSSSLQSPPSLVPHWEQPSSGTSTSLPESIMSHWQQLTNSVTVNTSDKIMFDLEDTSFEITFPSTNEDSRASSTCVPFDFPHLVDDSKSGFNVVFRKNSFDS</sequence>
<reference evidence="2" key="1">
    <citation type="submission" date="2015-11" db="EMBL/GenBank/DDBJ databases">
        <title>De novo transcriptome assembly of four potential Pierce s Disease insect vectors from Arizona vineyards.</title>
        <authorList>
            <person name="Tassone E.E."/>
        </authorList>
    </citation>
    <scope>NUCLEOTIDE SEQUENCE</scope>
</reference>
<proteinExistence type="predicted"/>
<feature type="region of interest" description="Disordered" evidence="1">
    <location>
        <begin position="492"/>
        <end position="511"/>
    </location>
</feature>
<feature type="region of interest" description="Disordered" evidence="1">
    <location>
        <begin position="195"/>
        <end position="217"/>
    </location>
</feature>
<feature type="non-terminal residue" evidence="2">
    <location>
        <position position="1"/>
    </location>
</feature>
<feature type="region of interest" description="Disordered" evidence="1">
    <location>
        <begin position="460"/>
        <end position="485"/>
    </location>
</feature>
<feature type="compositionally biased region" description="Polar residues" evidence="1">
    <location>
        <begin position="678"/>
        <end position="688"/>
    </location>
</feature>